<sequence length="56" mass="6761">MIYRLESLYLRTINIVNTLDSKEKYEDATISLFCEYYLQNELPESIEEIKKLLEKI</sequence>
<evidence type="ECO:0000313" key="2">
    <source>
        <dbReference type="Proteomes" id="UP001597112"/>
    </source>
</evidence>
<comment type="caution">
    <text evidence="1">The sequence shown here is derived from an EMBL/GenBank/DDBJ whole genome shotgun (WGS) entry which is preliminary data.</text>
</comment>
<keyword evidence="2" id="KW-1185">Reference proteome</keyword>
<dbReference type="RefSeq" id="WP_377574425.1">
    <property type="nucleotide sequence ID" value="NZ_JBHTKA010000001.1"/>
</dbReference>
<protein>
    <submittedName>
        <fullName evidence="1">Uncharacterized protein</fullName>
    </submittedName>
</protein>
<organism evidence="1 2">
    <name type="scientific">Ohtaekwangia kribbensis</name>
    <dbReference type="NCBI Taxonomy" id="688913"/>
    <lineage>
        <taxon>Bacteria</taxon>
        <taxon>Pseudomonadati</taxon>
        <taxon>Bacteroidota</taxon>
        <taxon>Cytophagia</taxon>
        <taxon>Cytophagales</taxon>
        <taxon>Fulvivirgaceae</taxon>
        <taxon>Ohtaekwangia</taxon>
    </lineage>
</organism>
<dbReference type="Proteomes" id="UP001597112">
    <property type="component" value="Unassembled WGS sequence"/>
</dbReference>
<proteinExistence type="predicted"/>
<gene>
    <name evidence="1" type="ORF">ACFQ21_02610</name>
</gene>
<evidence type="ECO:0000313" key="1">
    <source>
        <dbReference type="EMBL" id="MFD0998174.1"/>
    </source>
</evidence>
<accession>A0ABW3JWH4</accession>
<name>A0ABW3JWH4_9BACT</name>
<reference evidence="2" key="1">
    <citation type="journal article" date="2019" name="Int. J. Syst. Evol. Microbiol.">
        <title>The Global Catalogue of Microorganisms (GCM) 10K type strain sequencing project: providing services to taxonomists for standard genome sequencing and annotation.</title>
        <authorList>
            <consortium name="The Broad Institute Genomics Platform"/>
            <consortium name="The Broad Institute Genome Sequencing Center for Infectious Disease"/>
            <person name="Wu L."/>
            <person name="Ma J."/>
        </authorList>
    </citation>
    <scope>NUCLEOTIDE SEQUENCE [LARGE SCALE GENOMIC DNA]</scope>
    <source>
        <strain evidence="2">CCUG 58938</strain>
    </source>
</reference>
<dbReference type="EMBL" id="JBHTKA010000001">
    <property type="protein sequence ID" value="MFD0998174.1"/>
    <property type="molecule type" value="Genomic_DNA"/>
</dbReference>